<feature type="non-terminal residue" evidence="2">
    <location>
        <position position="163"/>
    </location>
</feature>
<dbReference type="Proteomes" id="UP000654075">
    <property type="component" value="Unassembled WGS sequence"/>
</dbReference>
<name>A0A813EAT7_POLGL</name>
<evidence type="ECO:0000313" key="3">
    <source>
        <dbReference type="Proteomes" id="UP000654075"/>
    </source>
</evidence>
<feature type="compositionally biased region" description="Polar residues" evidence="1">
    <location>
        <begin position="104"/>
        <end position="113"/>
    </location>
</feature>
<gene>
    <name evidence="2" type="ORF">PGLA1383_LOCUS13252</name>
</gene>
<organism evidence="2 3">
    <name type="scientific">Polarella glacialis</name>
    <name type="common">Dinoflagellate</name>
    <dbReference type="NCBI Taxonomy" id="89957"/>
    <lineage>
        <taxon>Eukaryota</taxon>
        <taxon>Sar</taxon>
        <taxon>Alveolata</taxon>
        <taxon>Dinophyceae</taxon>
        <taxon>Suessiales</taxon>
        <taxon>Suessiaceae</taxon>
        <taxon>Polarella</taxon>
    </lineage>
</organism>
<keyword evidence="3" id="KW-1185">Reference proteome</keyword>
<comment type="caution">
    <text evidence="2">The sequence shown here is derived from an EMBL/GenBank/DDBJ whole genome shotgun (WGS) entry which is preliminary data.</text>
</comment>
<protein>
    <submittedName>
        <fullName evidence="2">Uncharacterized protein</fullName>
    </submittedName>
</protein>
<feature type="region of interest" description="Disordered" evidence="1">
    <location>
        <begin position="36"/>
        <end position="163"/>
    </location>
</feature>
<reference evidence="2" key="1">
    <citation type="submission" date="2021-02" db="EMBL/GenBank/DDBJ databases">
        <authorList>
            <person name="Dougan E. K."/>
            <person name="Rhodes N."/>
            <person name="Thang M."/>
            <person name="Chan C."/>
        </authorList>
    </citation>
    <scope>NUCLEOTIDE SEQUENCE</scope>
</reference>
<proteinExistence type="predicted"/>
<dbReference type="EMBL" id="CAJNNV010007300">
    <property type="protein sequence ID" value="CAE8594727.1"/>
    <property type="molecule type" value="Genomic_DNA"/>
</dbReference>
<evidence type="ECO:0000256" key="1">
    <source>
        <dbReference type="SAM" id="MobiDB-lite"/>
    </source>
</evidence>
<evidence type="ECO:0000313" key="2">
    <source>
        <dbReference type="EMBL" id="CAE8594727.1"/>
    </source>
</evidence>
<accession>A0A813EAT7</accession>
<dbReference type="AlphaFoldDB" id="A0A813EAT7"/>
<feature type="compositionally biased region" description="Low complexity" evidence="1">
    <location>
        <begin position="62"/>
        <end position="81"/>
    </location>
</feature>
<sequence>DSEVKAAALQEVREKIGKWVSEKEAVAELHAQAHALLHRHTQEKHGESGYPGSLSTPVSPKAEPAATETEAATAAPAGEAPSTKPATPEDAVSTPADAAPQEDLPSQSISSSLAVDHLADQVIDEAAAAAPAAAAPPPEPAAPEEAVSTPADPALQEVQAAAA</sequence>